<dbReference type="PANTHER" id="PTHR34819:SF3">
    <property type="entry name" value="CELL SURFACE PROTEIN"/>
    <property type="match status" value="1"/>
</dbReference>
<sequence length="349" mass="35111">MHKRLTRVLGTIFCVLGLGLALFGFDGAWRAYGQTAGPTPTPDFDLPITKAVSPSNGLPGDTVTFSINVTNDQPQTQTNVVITDSVVNFLEVVGASSSKGTASFSGQDVRADVGTLASGESVTLTITTRIRAGTAAGTIGQNVAIVNTASGSSSSSNVVTVTVGGDTTATPTPLPTQAPSGPKLVVEKSASPASGKVGDLISFKIVVRNTGGTTAPAVVVNDRILDFLEVVSVQTSKGSATTTGQAVKVSVGDLAAGESVTIVITTKIRPGTTSGQQGINIAEAVASDGTGGSSSTPSNPVAIAVDRSAPVGLPDTSAPSQASWIFWLGLGLSITGGLLLMVSRRRSEA</sequence>
<name>A0A0P6XEG6_9CHLR</name>
<feature type="domain" description="DUF11" evidence="2">
    <location>
        <begin position="184"/>
        <end position="288"/>
    </location>
</feature>
<dbReference type="InterPro" id="IPR001434">
    <property type="entry name" value="OmcB-like_DUF11"/>
</dbReference>
<comment type="caution">
    <text evidence="3">The sequence shown here is derived from an EMBL/GenBank/DDBJ whole genome shotgun (WGS) entry which is preliminary data.</text>
</comment>
<dbReference type="PANTHER" id="PTHR34819">
    <property type="entry name" value="LARGE CYSTEINE-RICH PERIPLASMIC PROTEIN OMCB"/>
    <property type="match status" value="1"/>
</dbReference>
<dbReference type="NCBIfam" id="TIGR01167">
    <property type="entry name" value="LPXTG_anchor"/>
    <property type="match status" value="1"/>
</dbReference>
<keyword evidence="1" id="KW-0472">Membrane</keyword>
<accession>A0A0P6XEG6</accession>
<dbReference type="InterPro" id="IPR047589">
    <property type="entry name" value="DUF11_rpt"/>
</dbReference>
<protein>
    <recommendedName>
        <fullName evidence="2">DUF11 domain-containing protein</fullName>
    </recommendedName>
</protein>
<dbReference type="AlphaFoldDB" id="A0A0P6XEG6"/>
<evidence type="ECO:0000256" key="1">
    <source>
        <dbReference type="SAM" id="Phobius"/>
    </source>
</evidence>
<proteinExistence type="predicted"/>
<dbReference type="Proteomes" id="UP000050277">
    <property type="component" value="Unassembled WGS sequence"/>
</dbReference>
<organism evidence="3 4">
    <name type="scientific">Herpetosiphon geysericola</name>
    <dbReference type="NCBI Taxonomy" id="70996"/>
    <lineage>
        <taxon>Bacteria</taxon>
        <taxon>Bacillati</taxon>
        <taxon>Chloroflexota</taxon>
        <taxon>Chloroflexia</taxon>
        <taxon>Herpetosiphonales</taxon>
        <taxon>Herpetosiphonaceae</taxon>
        <taxon>Herpetosiphon</taxon>
    </lineage>
</organism>
<dbReference type="NCBIfam" id="TIGR01451">
    <property type="entry name" value="B_ant_repeat"/>
    <property type="match status" value="2"/>
</dbReference>
<dbReference type="InterPro" id="IPR013783">
    <property type="entry name" value="Ig-like_fold"/>
</dbReference>
<dbReference type="InterPro" id="IPR051172">
    <property type="entry name" value="Chlamydia_OmcB"/>
</dbReference>
<evidence type="ECO:0000259" key="2">
    <source>
        <dbReference type="Pfam" id="PF01345"/>
    </source>
</evidence>
<dbReference type="OrthoDB" id="134515at2"/>
<dbReference type="Gene3D" id="2.60.40.1170">
    <property type="entry name" value="Mu homology domain, subdomain B"/>
    <property type="match status" value="1"/>
</dbReference>
<reference evidence="3 4" key="1">
    <citation type="submission" date="2015-07" db="EMBL/GenBank/DDBJ databases">
        <title>Whole genome sequence of Herpetosiphon geysericola DSM 7119.</title>
        <authorList>
            <person name="Hemp J."/>
            <person name="Ward L.M."/>
            <person name="Pace L.A."/>
            <person name="Fischer W.W."/>
        </authorList>
    </citation>
    <scope>NUCLEOTIDE SEQUENCE [LARGE SCALE GENOMIC DNA]</scope>
    <source>
        <strain evidence="3 4">DSM 7119</strain>
    </source>
</reference>
<keyword evidence="4" id="KW-1185">Reference proteome</keyword>
<feature type="domain" description="DUF11" evidence="2">
    <location>
        <begin position="45"/>
        <end position="163"/>
    </location>
</feature>
<keyword evidence="1" id="KW-0812">Transmembrane</keyword>
<dbReference type="EMBL" id="LGKP01000035">
    <property type="protein sequence ID" value="KPL81486.1"/>
    <property type="molecule type" value="Genomic_DNA"/>
</dbReference>
<dbReference type="STRING" id="70996.SE18_22940"/>
<evidence type="ECO:0000313" key="4">
    <source>
        <dbReference type="Proteomes" id="UP000050277"/>
    </source>
</evidence>
<dbReference type="Pfam" id="PF01345">
    <property type="entry name" value="DUF11"/>
    <property type="match status" value="2"/>
</dbReference>
<evidence type="ECO:0000313" key="3">
    <source>
        <dbReference type="EMBL" id="KPL81486.1"/>
    </source>
</evidence>
<feature type="transmembrane region" description="Helical" evidence="1">
    <location>
        <begin position="324"/>
        <end position="342"/>
    </location>
</feature>
<dbReference type="Gene3D" id="2.60.40.10">
    <property type="entry name" value="Immunoglobulins"/>
    <property type="match status" value="1"/>
</dbReference>
<dbReference type="RefSeq" id="WP_054536791.1">
    <property type="nucleotide sequence ID" value="NZ_LGKP01000035.1"/>
</dbReference>
<keyword evidence="1" id="KW-1133">Transmembrane helix</keyword>
<gene>
    <name evidence="3" type="ORF">SE18_22940</name>
</gene>